<feature type="compositionally biased region" description="Polar residues" evidence="1">
    <location>
        <begin position="1"/>
        <end position="18"/>
    </location>
</feature>
<feature type="region of interest" description="Disordered" evidence="1">
    <location>
        <begin position="1"/>
        <end position="20"/>
    </location>
</feature>
<evidence type="ECO:0000256" key="1">
    <source>
        <dbReference type="SAM" id="MobiDB-lite"/>
    </source>
</evidence>
<dbReference type="OrthoDB" id="3830455at2"/>
<proteinExistence type="predicted"/>
<protein>
    <submittedName>
        <fullName evidence="2">Uncharacterized protein</fullName>
    </submittedName>
</protein>
<dbReference type="RefSeq" id="WP_130445042.1">
    <property type="nucleotide sequence ID" value="NZ_SHKR01000012.1"/>
</dbReference>
<accession>A0A4Q7X1W7</accession>
<keyword evidence="3" id="KW-1185">Reference proteome</keyword>
<organism evidence="2 3">
    <name type="scientific">Kribbella rubisoli</name>
    <dbReference type="NCBI Taxonomy" id="3075929"/>
    <lineage>
        <taxon>Bacteria</taxon>
        <taxon>Bacillati</taxon>
        <taxon>Actinomycetota</taxon>
        <taxon>Actinomycetes</taxon>
        <taxon>Propionibacteriales</taxon>
        <taxon>Kribbellaceae</taxon>
        <taxon>Kribbella</taxon>
    </lineage>
</organism>
<evidence type="ECO:0000313" key="2">
    <source>
        <dbReference type="EMBL" id="RZU16099.1"/>
    </source>
</evidence>
<evidence type="ECO:0000313" key="3">
    <source>
        <dbReference type="Proteomes" id="UP000292027"/>
    </source>
</evidence>
<comment type="caution">
    <text evidence="2">The sequence shown here is derived from an EMBL/GenBank/DDBJ whole genome shotgun (WGS) entry which is preliminary data.</text>
</comment>
<sequence>MTTSATSLAVSAGSSTGPRSGAHRVLHCYAHEHLAPKLLDLVAVQEAAARAAIERGFVLGALFVEEDSSGTAMQALIDAVSSQPGRTAIAVPHRGHLIPLGRPYEWQQFLEEITRHPLVFTGRTP</sequence>
<dbReference type="EMBL" id="SHKR01000012">
    <property type="protein sequence ID" value="RZU16099.1"/>
    <property type="molecule type" value="Genomic_DNA"/>
</dbReference>
<gene>
    <name evidence="2" type="ORF">EV645_3647</name>
</gene>
<name>A0A4Q7X1W7_9ACTN</name>
<dbReference type="Proteomes" id="UP000292027">
    <property type="component" value="Unassembled WGS sequence"/>
</dbReference>
<dbReference type="AlphaFoldDB" id="A0A4Q7X1W7"/>
<reference evidence="2 3" key="1">
    <citation type="journal article" date="2015" name="Stand. Genomic Sci.">
        <title>Genomic Encyclopedia of Bacterial and Archaeal Type Strains, Phase III: the genomes of soil and plant-associated and newly described type strains.</title>
        <authorList>
            <person name="Whitman W.B."/>
            <person name="Woyke T."/>
            <person name="Klenk H.P."/>
            <person name="Zhou Y."/>
            <person name="Lilburn T.G."/>
            <person name="Beck B.J."/>
            <person name="De Vos P."/>
            <person name="Vandamme P."/>
            <person name="Eisen J.A."/>
            <person name="Garrity G."/>
            <person name="Hugenholtz P."/>
            <person name="Kyrpides N.C."/>
        </authorList>
    </citation>
    <scope>NUCLEOTIDE SEQUENCE [LARGE SCALE GENOMIC DNA]</scope>
    <source>
        <strain evidence="2 3">VKM Ac-2540</strain>
    </source>
</reference>